<evidence type="ECO:0000256" key="5">
    <source>
        <dbReference type="ARBA" id="ARBA00023237"/>
    </source>
</evidence>
<dbReference type="Pfam" id="PF14322">
    <property type="entry name" value="SusD-like_3"/>
    <property type="match status" value="1"/>
</dbReference>
<sequence length="568" mass="63848">MNATKYILLLSTIFILNGACEKALEETPYDFVSPDQLGKSSEQDANLWVNGALNTLNSGNFFAYAVWNRPHEMDCDDITGKDWAFSNLGAGNFLGTSAKNDLRTYWSGPYALIQRCNVAIKRIEEMTFDEAAKNNALGQLHFLKAWAYFVLVQAFGPVPIHKESIVDVGVGNVALPRSPVSDVYAYIIEELQLAETQLYSKQNSKHEIGRISQEAAKTMLAKVYTTMASGALAGAQLTVMGGAQTATIDGVLTRIPPVPLTHTKQVVAGYESFDAAAYFKLARDKAKEVIDVAKAGGNFNLFPSYMDVWSIANRNRGEHFWQMNATNSEEFGNFLSYQYVGVILPHGSIDGGHWALSDHWYDLFEEQDERIRKGVIHRYQLFANAAWQYYPGKDSLKVKNSATVPTEEGYQPTDNYAPDNWHVAMAAKYAQVTDRTLYRADMPYPFLRYAETLLIFAEAENEVNGPTSEAYEALNAIRRRSNASLQSVGNMDQQQFRSFVLEERRRELHLEGVRAWDLRRWGIYLPVMNAIGVDANNIIKRRNNAHLLFPIPEEEINSNPGMVNNPGW</sequence>
<feature type="domain" description="SusD-like N-terminal" evidence="7">
    <location>
        <begin position="99"/>
        <end position="224"/>
    </location>
</feature>
<comment type="similarity">
    <text evidence="2">Belongs to the SusD family.</text>
</comment>
<dbReference type="EMBL" id="JBHUPA010000006">
    <property type="protein sequence ID" value="MFD2962069.1"/>
    <property type="molecule type" value="Genomic_DNA"/>
</dbReference>
<accession>A0ABW6B1G2</accession>
<comment type="subcellular location">
    <subcellularLocation>
        <location evidence="1">Cell outer membrane</location>
    </subcellularLocation>
</comment>
<keyword evidence="4" id="KW-0472">Membrane</keyword>
<dbReference type="InterPro" id="IPR011990">
    <property type="entry name" value="TPR-like_helical_dom_sf"/>
</dbReference>
<evidence type="ECO:0000259" key="6">
    <source>
        <dbReference type="Pfam" id="PF07980"/>
    </source>
</evidence>
<evidence type="ECO:0000256" key="1">
    <source>
        <dbReference type="ARBA" id="ARBA00004442"/>
    </source>
</evidence>
<dbReference type="SUPFAM" id="SSF48452">
    <property type="entry name" value="TPR-like"/>
    <property type="match status" value="1"/>
</dbReference>
<dbReference type="InterPro" id="IPR033985">
    <property type="entry name" value="SusD-like_N"/>
</dbReference>
<gene>
    <name evidence="8" type="ORF">ACFS6J_09760</name>
</gene>
<keyword evidence="5" id="KW-0998">Cell outer membrane</keyword>
<comment type="caution">
    <text evidence="8">The sequence shown here is derived from an EMBL/GenBank/DDBJ whole genome shotgun (WGS) entry which is preliminary data.</text>
</comment>
<evidence type="ECO:0000256" key="2">
    <source>
        <dbReference type="ARBA" id="ARBA00006275"/>
    </source>
</evidence>
<evidence type="ECO:0000256" key="4">
    <source>
        <dbReference type="ARBA" id="ARBA00023136"/>
    </source>
</evidence>
<keyword evidence="3" id="KW-0732">Signal</keyword>
<evidence type="ECO:0000259" key="7">
    <source>
        <dbReference type="Pfam" id="PF14322"/>
    </source>
</evidence>
<dbReference type="Pfam" id="PF07980">
    <property type="entry name" value="SusD_RagB"/>
    <property type="match status" value="1"/>
</dbReference>
<organism evidence="8 9">
    <name type="scientific">Olivibacter jilunii</name>
    <dbReference type="NCBI Taxonomy" id="985016"/>
    <lineage>
        <taxon>Bacteria</taxon>
        <taxon>Pseudomonadati</taxon>
        <taxon>Bacteroidota</taxon>
        <taxon>Sphingobacteriia</taxon>
        <taxon>Sphingobacteriales</taxon>
        <taxon>Sphingobacteriaceae</taxon>
        <taxon>Olivibacter</taxon>
    </lineage>
</organism>
<dbReference type="Gene3D" id="1.25.40.390">
    <property type="match status" value="1"/>
</dbReference>
<dbReference type="InterPro" id="IPR012944">
    <property type="entry name" value="SusD_RagB_dom"/>
</dbReference>
<proteinExistence type="inferred from homology"/>
<feature type="domain" description="RagB/SusD" evidence="6">
    <location>
        <begin position="360"/>
        <end position="568"/>
    </location>
</feature>
<evidence type="ECO:0000313" key="8">
    <source>
        <dbReference type="EMBL" id="MFD2962069.1"/>
    </source>
</evidence>
<protein>
    <submittedName>
        <fullName evidence="8">RagB/SusD family nutrient uptake outer membrane protein</fullName>
    </submittedName>
</protein>
<keyword evidence="9" id="KW-1185">Reference proteome</keyword>
<evidence type="ECO:0000256" key="3">
    <source>
        <dbReference type="ARBA" id="ARBA00022729"/>
    </source>
</evidence>
<dbReference type="RefSeq" id="WP_377610323.1">
    <property type="nucleotide sequence ID" value="NZ_JBHUPA010000006.1"/>
</dbReference>
<evidence type="ECO:0000313" key="9">
    <source>
        <dbReference type="Proteomes" id="UP001597560"/>
    </source>
</evidence>
<name>A0ABW6B1G2_9SPHI</name>
<reference evidence="9" key="1">
    <citation type="journal article" date="2019" name="Int. J. Syst. Evol. Microbiol.">
        <title>The Global Catalogue of Microorganisms (GCM) 10K type strain sequencing project: providing services to taxonomists for standard genome sequencing and annotation.</title>
        <authorList>
            <consortium name="The Broad Institute Genomics Platform"/>
            <consortium name="The Broad Institute Genome Sequencing Center for Infectious Disease"/>
            <person name="Wu L."/>
            <person name="Ma J."/>
        </authorList>
    </citation>
    <scope>NUCLEOTIDE SEQUENCE [LARGE SCALE GENOMIC DNA]</scope>
    <source>
        <strain evidence="9">KCTC 23098</strain>
    </source>
</reference>
<dbReference type="Proteomes" id="UP001597560">
    <property type="component" value="Unassembled WGS sequence"/>
</dbReference>